<dbReference type="CDD" id="cd07012">
    <property type="entry name" value="PBP2_Bug_TTT"/>
    <property type="match status" value="1"/>
</dbReference>
<comment type="similarity">
    <text evidence="1">Belongs to the UPF0065 (bug) family.</text>
</comment>
<evidence type="ECO:0000256" key="1">
    <source>
        <dbReference type="ARBA" id="ARBA00006987"/>
    </source>
</evidence>
<proteinExistence type="inferred from homology"/>
<organism evidence="2 3">
    <name type="scientific">Kocuria dechangensis</name>
    <dbReference type="NCBI Taxonomy" id="1176249"/>
    <lineage>
        <taxon>Bacteria</taxon>
        <taxon>Bacillati</taxon>
        <taxon>Actinomycetota</taxon>
        <taxon>Actinomycetes</taxon>
        <taxon>Micrococcales</taxon>
        <taxon>Micrococcaceae</taxon>
        <taxon>Kocuria</taxon>
    </lineage>
</organism>
<gene>
    <name evidence="2" type="ORF">GCM10011374_30630</name>
</gene>
<evidence type="ECO:0000313" key="2">
    <source>
        <dbReference type="EMBL" id="GGG64815.1"/>
    </source>
</evidence>
<comment type="caution">
    <text evidence="2">The sequence shown here is derived from an EMBL/GenBank/DDBJ whole genome shotgun (WGS) entry which is preliminary data.</text>
</comment>
<dbReference type="PANTHER" id="PTHR42928">
    <property type="entry name" value="TRICARBOXYLATE-BINDING PROTEIN"/>
    <property type="match status" value="1"/>
</dbReference>
<keyword evidence="3" id="KW-1185">Reference proteome</keyword>
<evidence type="ECO:0000313" key="3">
    <source>
        <dbReference type="Proteomes" id="UP000638848"/>
    </source>
</evidence>
<reference evidence="2" key="1">
    <citation type="journal article" date="2014" name="Int. J. Syst. Evol. Microbiol.">
        <title>Complete genome sequence of Corynebacterium casei LMG S-19264T (=DSM 44701T), isolated from a smear-ripened cheese.</title>
        <authorList>
            <consortium name="US DOE Joint Genome Institute (JGI-PGF)"/>
            <person name="Walter F."/>
            <person name="Albersmeier A."/>
            <person name="Kalinowski J."/>
            <person name="Ruckert C."/>
        </authorList>
    </citation>
    <scope>NUCLEOTIDE SEQUENCE</scope>
    <source>
        <strain evidence="2">CGMCC 1.12187</strain>
    </source>
</reference>
<dbReference type="InterPro" id="IPR042100">
    <property type="entry name" value="Bug_dom1"/>
</dbReference>
<dbReference type="Gene3D" id="3.40.190.10">
    <property type="entry name" value="Periplasmic binding protein-like II"/>
    <property type="match status" value="1"/>
</dbReference>
<dbReference type="Proteomes" id="UP000638848">
    <property type="component" value="Unassembled WGS sequence"/>
</dbReference>
<reference evidence="2" key="2">
    <citation type="submission" date="2020-09" db="EMBL/GenBank/DDBJ databases">
        <authorList>
            <person name="Sun Q."/>
            <person name="Zhou Y."/>
        </authorList>
    </citation>
    <scope>NUCLEOTIDE SEQUENCE</scope>
    <source>
        <strain evidence="2">CGMCC 1.12187</strain>
    </source>
</reference>
<dbReference type="Gene3D" id="3.40.190.150">
    <property type="entry name" value="Bordetella uptake gene, domain 1"/>
    <property type="match status" value="1"/>
</dbReference>
<dbReference type="EMBL" id="BMEQ01000019">
    <property type="protein sequence ID" value="GGG64815.1"/>
    <property type="molecule type" value="Genomic_DNA"/>
</dbReference>
<dbReference type="AlphaFoldDB" id="A0A917H2G7"/>
<dbReference type="SUPFAM" id="SSF53850">
    <property type="entry name" value="Periplasmic binding protein-like II"/>
    <property type="match status" value="1"/>
</dbReference>
<accession>A0A917H2G7</accession>
<name>A0A917H2G7_9MICC</name>
<dbReference type="PIRSF" id="PIRSF017082">
    <property type="entry name" value="YflP"/>
    <property type="match status" value="1"/>
</dbReference>
<dbReference type="Pfam" id="PF03401">
    <property type="entry name" value="TctC"/>
    <property type="match status" value="1"/>
</dbReference>
<protein>
    <submittedName>
        <fullName evidence="2">ABC transporter substrate-binding protein</fullName>
    </submittedName>
</protein>
<dbReference type="InterPro" id="IPR005064">
    <property type="entry name" value="BUG"/>
</dbReference>
<sequence length="331" mass="34956">MLNHSIFRKRTVLPLSVGLATVVTVSGCGGVQAGGSEDYPTREVGLVAPFSAGGSTDLTARALAESMEDPLGQSVVVENLPGANGGVGTQDALNREADGYSTLLASQSLYSVTPLFVEDATKTTLDDMEIVAPVSEEGYALVVNADSPHQDLKSLLAKDQIRYATSGVGSGAQFSSAGLFALAGANAVDVPFDGGAPAVTSVLGGHTDAVTAQIAEVMPRIKDGSLRPLAVFSEEREEMLSDVPTAKELGYDFTVVQRRWVAVPKDTPEAAVEALRTAVEEGKDSESFQDFTKTSYIAEWDVEPTEIRSIVEADTAKYEQLTEEFEIGKSK</sequence>
<dbReference type="PANTHER" id="PTHR42928:SF5">
    <property type="entry name" value="BLR1237 PROTEIN"/>
    <property type="match status" value="1"/>
</dbReference>